<feature type="region of interest" description="Disordered" evidence="1">
    <location>
        <begin position="1"/>
        <end position="64"/>
    </location>
</feature>
<proteinExistence type="predicted"/>
<organism evidence="2 3">
    <name type="scientific">Polynucleobacter paneuropaeus</name>
    <dbReference type="NCBI Taxonomy" id="2527775"/>
    <lineage>
        <taxon>Bacteria</taxon>
        <taxon>Pseudomonadati</taxon>
        <taxon>Pseudomonadota</taxon>
        <taxon>Betaproteobacteria</taxon>
        <taxon>Burkholderiales</taxon>
        <taxon>Burkholderiaceae</taxon>
        <taxon>Polynucleobacter</taxon>
    </lineage>
</organism>
<dbReference type="AlphaFoldDB" id="A0A9Q2WF56"/>
<evidence type="ECO:0000256" key="1">
    <source>
        <dbReference type="SAM" id="MobiDB-lite"/>
    </source>
</evidence>
<feature type="compositionally biased region" description="Low complexity" evidence="1">
    <location>
        <begin position="52"/>
        <end position="64"/>
    </location>
</feature>
<name>A0A9Q2WF56_9BURK</name>
<dbReference type="EMBL" id="JAANEY010000001">
    <property type="protein sequence ID" value="MBT8550363.1"/>
    <property type="molecule type" value="Genomic_DNA"/>
</dbReference>
<comment type="caution">
    <text evidence="2">The sequence shown here is derived from an EMBL/GenBank/DDBJ whole genome shotgun (WGS) entry which is preliminary data.</text>
</comment>
<sequence>MKFPFSLFEKKPDDNAAPQVAKPSVITPSPSGDVLSPPEVQRPVFQVPGQDTSPPSSTAPEASEAPVVAEIVSPELANEVIVGSETVVMPIMEQMETNLMTSEDIIAAYKIFLRRRPENMDGVTPRVGLTADRILFDYLMSDEFTSRPEVAQLVFNCAKKILDAKKAADDAAGGVAGASTPTNGEATGSAENSASAVTSQADFGRNGAQ</sequence>
<evidence type="ECO:0000313" key="3">
    <source>
        <dbReference type="Proteomes" id="UP000783102"/>
    </source>
</evidence>
<gene>
    <name evidence="2" type="ORF">G6731_00095</name>
</gene>
<protein>
    <submittedName>
        <fullName evidence="2">Uncharacterized protein</fullName>
    </submittedName>
</protein>
<evidence type="ECO:0000313" key="2">
    <source>
        <dbReference type="EMBL" id="MBT8550363.1"/>
    </source>
</evidence>
<dbReference type="Proteomes" id="UP000783102">
    <property type="component" value="Unassembled WGS sequence"/>
</dbReference>
<reference evidence="2" key="1">
    <citation type="journal article" date="2021" name="Genome Biol. Evol.">
        <title>Continental-Scale Gene Flow Prevents Allopatric Divergence of Pelagic Freshwater Bacteria.</title>
        <authorList>
            <person name="Hoetzinger M."/>
            <person name="Pitt A."/>
            <person name="Huemer A."/>
            <person name="Hahn M.W."/>
        </authorList>
    </citation>
    <scope>NUCLEOTIDE SEQUENCE</scope>
    <source>
        <strain evidence="2">SM1-W8</strain>
    </source>
</reference>
<accession>A0A9Q2WF56</accession>
<feature type="region of interest" description="Disordered" evidence="1">
    <location>
        <begin position="172"/>
        <end position="209"/>
    </location>
</feature>
<feature type="compositionally biased region" description="Polar residues" evidence="1">
    <location>
        <begin position="179"/>
        <end position="201"/>
    </location>
</feature>